<dbReference type="NCBIfam" id="TIGR01494">
    <property type="entry name" value="ATPase_P-type"/>
    <property type="match status" value="1"/>
</dbReference>
<dbReference type="InterPro" id="IPR036412">
    <property type="entry name" value="HAD-like_sf"/>
</dbReference>
<feature type="transmembrane region" description="Helical" evidence="8">
    <location>
        <begin position="470"/>
        <end position="495"/>
    </location>
</feature>
<dbReference type="SFLD" id="SFLDS00003">
    <property type="entry name" value="Haloacid_Dehalogenase"/>
    <property type="match status" value="1"/>
</dbReference>
<dbReference type="InterPro" id="IPR027256">
    <property type="entry name" value="P-typ_ATPase_IB"/>
</dbReference>
<dbReference type="SUPFAM" id="SSF81665">
    <property type="entry name" value="Calcium ATPase, transmembrane domain M"/>
    <property type="match status" value="1"/>
</dbReference>
<feature type="transmembrane region" description="Helical" evidence="8">
    <location>
        <begin position="769"/>
        <end position="791"/>
    </location>
</feature>
<dbReference type="InterPro" id="IPR018303">
    <property type="entry name" value="ATPase_P-typ_P_site"/>
</dbReference>
<dbReference type="Proteomes" id="UP000319817">
    <property type="component" value="Chromosome"/>
</dbReference>
<evidence type="ECO:0000256" key="5">
    <source>
        <dbReference type="ARBA" id="ARBA00022967"/>
    </source>
</evidence>
<comment type="similarity">
    <text evidence="2 8">Belongs to the cation transport ATPase (P-type) (TC 3.A.3) family. Type IB subfamily.</text>
</comment>
<dbReference type="SUPFAM" id="SSF55008">
    <property type="entry name" value="HMA, heavy metal-associated domain"/>
    <property type="match status" value="1"/>
</dbReference>
<proteinExistence type="inferred from homology"/>
<dbReference type="Pfam" id="PF00122">
    <property type="entry name" value="E1-E2_ATPase"/>
    <property type="match status" value="1"/>
</dbReference>
<dbReference type="Pfam" id="PF12156">
    <property type="entry name" value="ATPase-cat_bd"/>
    <property type="match status" value="1"/>
</dbReference>
<keyword evidence="8" id="KW-0067">ATP-binding</keyword>
<dbReference type="GO" id="GO:0005886">
    <property type="term" value="C:plasma membrane"/>
    <property type="evidence" value="ECO:0007669"/>
    <property type="project" value="UniProtKB-SubCell"/>
</dbReference>
<evidence type="ECO:0000313" key="11">
    <source>
        <dbReference type="Proteomes" id="UP000319817"/>
    </source>
</evidence>
<feature type="transmembrane region" description="Helical" evidence="8">
    <location>
        <begin position="224"/>
        <end position="242"/>
    </location>
</feature>
<dbReference type="PRINTS" id="PR00943">
    <property type="entry name" value="CUATPASE"/>
</dbReference>
<dbReference type="GO" id="GO:0046872">
    <property type="term" value="F:metal ion binding"/>
    <property type="evidence" value="ECO:0007669"/>
    <property type="project" value="UniProtKB-KW"/>
</dbReference>
<dbReference type="GO" id="GO:0030001">
    <property type="term" value="P:metal ion transport"/>
    <property type="evidence" value="ECO:0007669"/>
    <property type="project" value="UniProtKB-ARBA"/>
</dbReference>
<dbReference type="AlphaFoldDB" id="A0A517NQZ7"/>
<feature type="transmembrane region" description="Helical" evidence="8">
    <location>
        <begin position="189"/>
        <end position="212"/>
    </location>
</feature>
<evidence type="ECO:0000256" key="7">
    <source>
        <dbReference type="ARBA" id="ARBA00023136"/>
    </source>
</evidence>
<reference evidence="10 11" key="1">
    <citation type="submission" date="2019-02" db="EMBL/GenBank/DDBJ databases">
        <title>Deep-cultivation of Planctomycetes and their phenomic and genomic characterization uncovers novel biology.</title>
        <authorList>
            <person name="Wiegand S."/>
            <person name="Jogler M."/>
            <person name="Boedeker C."/>
            <person name="Pinto D."/>
            <person name="Vollmers J."/>
            <person name="Rivas-Marin E."/>
            <person name="Kohn T."/>
            <person name="Peeters S.H."/>
            <person name="Heuer A."/>
            <person name="Rast P."/>
            <person name="Oberbeckmann S."/>
            <person name="Bunk B."/>
            <person name="Jeske O."/>
            <person name="Meyerdierks A."/>
            <person name="Storesund J.E."/>
            <person name="Kallscheuer N."/>
            <person name="Luecker S."/>
            <person name="Lage O.M."/>
            <person name="Pohl T."/>
            <person name="Merkel B.J."/>
            <person name="Hornburger P."/>
            <person name="Mueller R.-W."/>
            <person name="Bruemmer F."/>
            <person name="Labrenz M."/>
            <person name="Spormann A.M."/>
            <person name="Op den Camp H."/>
            <person name="Overmann J."/>
            <person name="Amann R."/>
            <person name="Jetten M.S.M."/>
            <person name="Mascher T."/>
            <person name="Medema M.H."/>
            <person name="Devos D.P."/>
            <person name="Kaster A.-K."/>
            <person name="Ovreas L."/>
            <person name="Rohde M."/>
            <person name="Galperin M.Y."/>
            <person name="Jogler C."/>
        </authorList>
    </citation>
    <scope>NUCLEOTIDE SEQUENCE [LARGE SCALE GENOMIC DNA]</scope>
    <source>
        <strain evidence="10 11">K23_9</strain>
    </source>
</reference>
<dbReference type="Gene3D" id="3.40.1110.10">
    <property type="entry name" value="Calcium-transporting ATPase, cytoplasmic domain N"/>
    <property type="match status" value="1"/>
</dbReference>
<dbReference type="NCBIfam" id="TIGR01525">
    <property type="entry name" value="ATPase-IB_hvy"/>
    <property type="match status" value="1"/>
</dbReference>
<dbReference type="SUPFAM" id="SSF81653">
    <property type="entry name" value="Calcium ATPase, transduction domain A"/>
    <property type="match status" value="1"/>
</dbReference>
<dbReference type="InterPro" id="IPR023214">
    <property type="entry name" value="HAD_sf"/>
</dbReference>
<accession>A0A517NQZ7</accession>
<dbReference type="InterPro" id="IPR023298">
    <property type="entry name" value="ATPase_P-typ_TM_dom_sf"/>
</dbReference>
<dbReference type="InterPro" id="IPR023299">
    <property type="entry name" value="ATPase_P-typ_cyto_dom_N"/>
</dbReference>
<evidence type="ECO:0000256" key="3">
    <source>
        <dbReference type="ARBA" id="ARBA00022692"/>
    </source>
</evidence>
<keyword evidence="11" id="KW-1185">Reference proteome</keyword>
<keyword evidence="6 8" id="KW-1133">Transmembrane helix</keyword>
<dbReference type="InterPro" id="IPR036163">
    <property type="entry name" value="HMA_dom_sf"/>
</dbReference>
<dbReference type="NCBIfam" id="TIGR01511">
    <property type="entry name" value="ATPase-IB1_Cu"/>
    <property type="match status" value="1"/>
</dbReference>
<dbReference type="EMBL" id="CP036526">
    <property type="protein sequence ID" value="QDT09556.1"/>
    <property type="molecule type" value="Genomic_DNA"/>
</dbReference>
<dbReference type="PRINTS" id="PR00119">
    <property type="entry name" value="CATATPASE"/>
</dbReference>
<evidence type="ECO:0000256" key="4">
    <source>
        <dbReference type="ARBA" id="ARBA00022723"/>
    </source>
</evidence>
<comment type="subcellular location">
    <subcellularLocation>
        <location evidence="8">Cell membrane</location>
    </subcellularLocation>
    <subcellularLocation>
        <location evidence="1">Membrane</location>
    </subcellularLocation>
</comment>
<evidence type="ECO:0000256" key="6">
    <source>
        <dbReference type="ARBA" id="ARBA00022989"/>
    </source>
</evidence>
<sequence length="825" mass="87490" precursor="true">MSTIEPASSEPASSESTTRSLPCVHCGLATPCGEGTDPQTVFCCNGCLGAYQLIHGWGLDDFYALRDQVSSTAPDQVRSDVTRFNEFDREEFLGRSKPVDQPDGRKLSNLAIHGLHCGACAWLIENAAGRTPGWESARVKMSDHTVCVSYNPVEIPLSRIAALLSKLGYEVAPLTEVPDQHFWIENRRLLTNIAVAGFCAANAMWIAIGLYAGEAWGIAESHRIYLRAFGTVLGIVAVVFPGRTFFAGAMAAIRTRTPHMDLPVALGLSVGTLAGAVNAVTGRGEVYFDSLAVLVFLLLLGRWIQFRQQHRAAQSVDLLMRITPQHARRVNRDGTNDLVPWQRLTTDDQVLVLAGESIPVDGKVLSGDSMIDRSLLTGESRGVAVTEGDSVAAGTVNLMRPIEISVDAIGQETRIGKVMQSVEAAAITKTPIVQLADRIGGVFVVTVTLLALATFLFWSKESVSVAMGNATSLLIVACPCALALATPLAIAVAIGRSAKRRILVRDGQTLQHLSRGDTIWFDKTGTLTEGRMRAEFVHGNRDAFAVAASVEAHCVHPIAEAIVRAAKQQGLVIFDQAELCGIEVGGVVGRCDGRGVYIGSLGFLRSNDVTIDTAMLDAINRCLDHGTTPVVVAIDGQAEAVLTVTDNIKPDAIRTISELTKRGWQVGMLSGDHPAIVDRVAETLGISKENALGGLSPEDKLECIKKAQPGQVVMVGDGANDAAALAAADVGIAVRGGAEVSLQAAPVFISSGHLGSIVELIDGAKRTRWLIIATFAVSLGYNVVAVALAMTGYISPLVAAVLMPISSVSVLALTLLCPIFGKQSS</sequence>
<keyword evidence="8" id="KW-1003">Cell membrane</keyword>
<keyword evidence="5" id="KW-1278">Translocase</keyword>
<dbReference type="RefSeq" id="WP_145417101.1">
    <property type="nucleotide sequence ID" value="NZ_CP036526.1"/>
</dbReference>
<dbReference type="CDD" id="cd00371">
    <property type="entry name" value="HMA"/>
    <property type="match status" value="1"/>
</dbReference>
<keyword evidence="8" id="KW-0547">Nucleotide-binding</keyword>
<protein>
    <submittedName>
        <fullName evidence="10">Copper-exporting P-type ATPase A</fullName>
    </submittedName>
</protein>
<keyword evidence="4 8" id="KW-0479">Metal-binding</keyword>
<feature type="transmembrane region" description="Helical" evidence="8">
    <location>
        <begin position="797"/>
        <end position="821"/>
    </location>
</feature>
<evidence type="ECO:0000256" key="8">
    <source>
        <dbReference type="RuleBase" id="RU362081"/>
    </source>
</evidence>
<dbReference type="PANTHER" id="PTHR46594">
    <property type="entry name" value="P-TYPE CATION-TRANSPORTING ATPASE"/>
    <property type="match status" value="1"/>
</dbReference>
<evidence type="ECO:0000256" key="2">
    <source>
        <dbReference type="ARBA" id="ARBA00006024"/>
    </source>
</evidence>
<feature type="transmembrane region" description="Helical" evidence="8">
    <location>
        <begin position="286"/>
        <end position="304"/>
    </location>
</feature>
<keyword evidence="7 8" id="KW-0472">Membrane</keyword>
<dbReference type="GO" id="GO:0019829">
    <property type="term" value="F:ATPase-coupled monoatomic cation transmembrane transporter activity"/>
    <property type="evidence" value="ECO:0007669"/>
    <property type="project" value="InterPro"/>
</dbReference>
<gene>
    <name evidence="10" type="primary">copA</name>
    <name evidence="10" type="ORF">K239x_15020</name>
</gene>
<dbReference type="InterPro" id="IPR021993">
    <property type="entry name" value="ATPase-cat-bd"/>
</dbReference>
<dbReference type="InterPro" id="IPR001757">
    <property type="entry name" value="P_typ_ATPase"/>
</dbReference>
<dbReference type="InterPro" id="IPR044492">
    <property type="entry name" value="P_typ_ATPase_HD_dom"/>
</dbReference>
<dbReference type="PROSITE" id="PS50846">
    <property type="entry name" value="HMA_2"/>
    <property type="match status" value="1"/>
</dbReference>
<evidence type="ECO:0000256" key="1">
    <source>
        <dbReference type="ARBA" id="ARBA00004370"/>
    </source>
</evidence>
<dbReference type="Pfam" id="PF00702">
    <property type="entry name" value="Hydrolase"/>
    <property type="match status" value="1"/>
</dbReference>
<evidence type="ECO:0000313" key="10">
    <source>
        <dbReference type="EMBL" id="QDT09556.1"/>
    </source>
</evidence>
<dbReference type="GO" id="GO:0005524">
    <property type="term" value="F:ATP binding"/>
    <property type="evidence" value="ECO:0007669"/>
    <property type="project" value="UniProtKB-UniRule"/>
</dbReference>
<dbReference type="Gene3D" id="2.70.150.10">
    <property type="entry name" value="Calcium-transporting ATPase, cytoplasmic transduction domain A"/>
    <property type="match status" value="1"/>
</dbReference>
<keyword evidence="3 8" id="KW-0812">Transmembrane</keyword>
<dbReference type="SFLD" id="SFLDG00002">
    <property type="entry name" value="C1.7:_P-type_atpase_like"/>
    <property type="match status" value="1"/>
</dbReference>
<feature type="domain" description="HMA" evidence="9">
    <location>
        <begin position="106"/>
        <end position="172"/>
    </location>
</feature>
<dbReference type="InterPro" id="IPR059000">
    <property type="entry name" value="ATPase_P-type_domA"/>
</dbReference>
<organism evidence="10 11">
    <name type="scientific">Stieleria marina</name>
    <dbReference type="NCBI Taxonomy" id="1930275"/>
    <lineage>
        <taxon>Bacteria</taxon>
        <taxon>Pseudomonadati</taxon>
        <taxon>Planctomycetota</taxon>
        <taxon>Planctomycetia</taxon>
        <taxon>Pirellulales</taxon>
        <taxon>Pirellulaceae</taxon>
        <taxon>Stieleria</taxon>
    </lineage>
</organism>
<dbReference type="Pfam" id="PF00403">
    <property type="entry name" value="HMA"/>
    <property type="match status" value="1"/>
</dbReference>
<dbReference type="InterPro" id="IPR008250">
    <property type="entry name" value="ATPase_P-typ_transduc_dom_A_sf"/>
</dbReference>
<evidence type="ECO:0000259" key="9">
    <source>
        <dbReference type="PROSITE" id="PS50846"/>
    </source>
</evidence>
<dbReference type="Gene3D" id="3.30.70.100">
    <property type="match status" value="1"/>
</dbReference>
<dbReference type="GO" id="GO:0016887">
    <property type="term" value="F:ATP hydrolysis activity"/>
    <property type="evidence" value="ECO:0007669"/>
    <property type="project" value="InterPro"/>
</dbReference>
<dbReference type="InterPro" id="IPR006121">
    <property type="entry name" value="HMA_dom"/>
</dbReference>
<dbReference type="SFLD" id="SFLDF00027">
    <property type="entry name" value="p-type_atpase"/>
    <property type="match status" value="1"/>
</dbReference>
<dbReference type="PROSITE" id="PS00154">
    <property type="entry name" value="ATPASE_E1_E2"/>
    <property type="match status" value="1"/>
</dbReference>
<dbReference type="SUPFAM" id="SSF56784">
    <property type="entry name" value="HAD-like"/>
    <property type="match status" value="1"/>
</dbReference>
<dbReference type="Gene3D" id="3.40.50.1000">
    <property type="entry name" value="HAD superfamily/HAD-like"/>
    <property type="match status" value="1"/>
</dbReference>
<name>A0A517NQZ7_9BACT</name>
<dbReference type="PANTHER" id="PTHR46594:SF4">
    <property type="entry name" value="P-TYPE CATION-TRANSPORTING ATPASE"/>
    <property type="match status" value="1"/>
</dbReference>
<dbReference type="OrthoDB" id="211392at2"/>
<feature type="transmembrane region" description="Helical" evidence="8">
    <location>
        <begin position="262"/>
        <end position="280"/>
    </location>
</feature>
<feature type="transmembrane region" description="Helical" evidence="8">
    <location>
        <begin position="439"/>
        <end position="458"/>
    </location>
</feature>